<protein>
    <submittedName>
        <fullName evidence="1">Uncharacterized protein</fullName>
    </submittedName>
</protein>
<evidence type="ECO:0000313" key="2">
    <source>
        <dbReference type="Proteomes" id="UP000828941"/>
    </source>
</evidence>
<evidence type="ECO:0000313" key="1">
    <source>
        <dbReference type="EMBL" id="KAI4334760.1"/>
    </source>
</evidence>
<name>A0ACB9NJ64_BAUVA</name>
<proteinExistence type="predicted"/>
<dbReference type="EMBL" id="CM039431">
    <property type="protein sequence ID" value="KAI4334760.1"/>
    <property type="molecule type" value="Genomic_DNA"/>
</dbReference>
<reference evidence="1 2" key="1">
    <citation type="journal article" date="2022" name="DNA Res.">
        <title>Chromosomal-level genome assembly of the orchid tree Bauhinia variegata (Leguminosae; Cercidoideae) supports the allotetraploid origin hypothesis of Bauhinia.</title>
        <authorList>
            <person name="Zhong Y."/>
            <person name="Chen Y."/>
            <person name="Zheng D."/>
            <person name="Pang J."/>
            <person name="Liu Y."/>
            <person name="Luo S."/>
            <person name="Meng S."/>
            <person name="Qian L."/>
            <person name="Wei D."/>
            <person name="Dai S."/>
            <person name="Zhou R."/>
        </authorList>
    </citation>
    <scope>NUCLEOTIDE SEQUENCE [LARGE SCALE GENOMIC DNA]</scope>
    <source>
        <strain evidence="1">BV-YZ2020</strain>
    </source>
</reference>
<organism evidence="1 2">
    <name type="scientific">Bauhinia variegata</name>
    <name type="common">Purple orchid tree</name>
    <name type="synonym">Phanera variegata</name>
    <dbReference type="NCBI Taxonomy" id="167791"/>
    <lineage>
        <taxon>Eukaryota</taxon>
        <taxon>Viridiplantae</taxon>
        <taxon>Streptophyta</taxon>
        <taxon>Embryophyta</taxon>
        <taxon>Tracheophyta</taxon>
        <taxon>Spermatophyta</taxon>
        <taxon>Magnoliopsida</taxon>
        <taxon>eudicotyledons</taxon>
        <taxon>Gunneridae</taxon>
        <taxon>Pentapetalae</taxon>
        <taxon>rosids</taxon>
        <taxon>fabids</taxon>
        <taxon>Fabales</taxon>
        <taxon>Fabaceae</taxon>
        <taxon>Cercidoideae</taxon>
        <taxon>Cercideae</taxon>
        <taxon>Bauhiniinae</taxon>
        <taxon>Bauhinia</taxon>
    </lineage>
</organism>
<sequence>MQYVILDVDNKYKGDGHGIDWFYVSMTFGFIVGFWGFIGPLFLYRSWKRTYFQLIDNMCHKVKLRSEWHQPHLEFPRQIHHKRILSVAEPSQVGDQGASLAGNKDIGSVHVMVKELLDQPGDSKSFQYVSYQVRKPLEKPKSSTNLSGDKISAPDLAPPSTPTMATVPKGKDKPVE</sequence>
<comment type="caution">
    <text evidence="1">The sequence shown here is derived from an EMBL/GenBank/DDBJ whole genome shotgun (WGS) entry which is preliminary data.</text>
</comment>
<accession>A0ACB9NJ64</accession>
<gene>
    <name evidence="1" type="ORF">L6164_013472</name>
</gene>
<dbReference type="Proteomes" id="UP000828941">
    <property type="component" value="Chromosome 6"/>
</dbReference>
<keyword evidence="2" id="KW-1185">Reference proteome</keyword>